<evidence type="ECO:0000256" key="7">
    <source>
        <dbReference type="SAM" id="Phobius"/>
    </source>
</evidence>
<keyword evidence="5 7" id="KW-0472">Membrane</keyword>
<comment type="caution">
    <text evidence="9">The sequence shown here is derived from an EMBL/GenBank/DDBJ whole genome shotgun (WGS) entry which is preliminary data.</text>
</comment>
<dbReference type="GO" id="GO:0004016">
    <property type="term" value="F:adenylate cyclase activity"/>
    <property type="evidence" value="ECO:0007669"/>
    <property type="project" value="TreeGrafter"/>
</dbReference>
<keyword evidence="6" id="KW-0456">Lyase</keyword>
<dbReference type="SMART" id="SM00044">
    <property type="entry name" value="CYCc"/>
    <property type="match status" value="1"/>
</dbReference>
<dbReference type="InterPro" id="IPR001054">
    <property type="entry name" value="A/G_cyclase"/>
</dbReference>
<dbReference type="Gene3D" id="3.30.70.1230">
    <property type="entry name" value="Nucleotide cyclase"/>
    <property type="match status" value="1"/>
</dbReference>
<dbReference type="PANTHER" id="PTHR11920">
    <property type="entry name" value="GUANYLYL CYCLASE"/>
    <property type="match status" value="1"/>
</dbReference>
<feature type="domain" description="Guanylate cyclase" evidence="8">
    <location>
        <begin position="429"/>
        <end position="559"/>
    </location>
</feature>
<dbReference type="PANTHER" id="PTHR11920:SF501">
    <property type="entry name" value="GUANYLATE CYCLASE 32E"/>
    <property type="match status" value="1"/>
</dbReference>
<accession>A0AAD9NJD9</accession>
<dbReference type="FunFam" id="3.30.70.1230:FF:000030">
    <property type="entry name" value="Si:ch211-215j19.12"/>
    <property type="match status" value="1"/>
</dbReference>
<dbReference type="GO" id="GO:0007168">
    <property type="term" value="P:receptor guanylyl cyclase signaling pathway"/>
    <property type="evidence" value="ECO:0007669"/>
    <property type="project" value="TreeGrafter"/>
</dbReference>
<evidence type="ECO:0000256" key="4">
    <source>
        <dbReference type="ARBA" id="ARBA00022989"/>
    </source>
</evidence>
<keyword evidence="4 7" id="KW-1133">Transmembrane helix</keyword>
<comment type="subcellular location">
    <subcellularLocation>
        <location evidence="1">Membrane</location>
    </subcellularLocation>
</comment>
<feature type="transmembrane region" description="Helical" evidence="7">
    <location>
        <begin position="348"/>
        <end position="371"/>
    </location>
</feature>
<dbReference type="GO" id="GO:0000166">
    <property type="term" value="F:nucleotide binding"/>
    <property type="evidence" value="ECO:0007669"/>
    <property type="project" value="UniProtKB-KW"/>
</dbReference>
<dbReference type="PROSITE" id="PS50125">
    <property type="entry name" value="GUANYLATE_CYCLASE_2"/>
    <property type="match status" value="1"/>
</dbReference>
<gene>
    <name evidence="9" type="ORF">LSH36_11g13072</name>
</gene>
<dbReference type="GO" id="GO:0035556">
    <property type="term" value="P:intracellular signal transduction"/>
    <property type="evidence" value="ECO:0007669"/>
    <property type="project" value="InterPro"/>
</dbReference>
<protein>
    <recommendedName>
        <fullName evidence="8">Guanylate cyclase domain-containing protein</fullName>
    </recommendedName>
</protein>
<dbReference type="EMBL" id="JAODUP010000011">
    <property type="protein sequence ID" value="KAK2169344.1"/>
    <property type="molecule type" value="Genomic_DNA"/>
</dbReference>
<dbReference type="InterPro" id="IPR013587">
    <property type="entry name" value="Nitrate/nitrite_sensing"/>
</dbReference>
<dbReference type="SUPFAM" id="SSF55073">
    <property type="entry name" value="Nucleotide cyclase"/>
    <property type="match status" value="1"/>
</dbReference>
<feature type="transmembrane region" description="Helical" evidence="7">
    <location>
        <begin position="50"/>
        <end position="71"/>
    </location>
</feature>
<dbReference type="Proteomes" id="UP001208570">
    <property type="component" value="Unassembled WGS sequence"/>
</dbReference>
<organism evidence="9 10">
    <name type="scientific">Paralvinella palmiformis</name>
    <dbReference type="NCBI Taxonomy" id="53620"/>
    <lineage>
        <taxon>Eukaryota</taxon>
        <taxon>Metazoa</taxon>
        <taxon>Spiralia</taxon>
        <taxon>Lophotrochozoa</taxon>
        <taxon>Annelida</taxon>
        <taxon>Polychaeta</taxon>
        <taxon>Sedentaria</taxon>
        <taxon>Canalipalpata</taxon>
        <taxon>Terebellida</taxon>
        <taxon>Terebelliformia</taxon>
        <taxon>Alvinellidae</taxon>
        <taxon>Paralvinella</taxon>
    </lineage>
</organism>
<dbReference type="GO" id="GO:0004383">
    <property type="term" value="F:guanylate cyclase activity"/>
    <property type="evidence" value="ECO:0007669"/>
    <property type="project" value="TreeGrafter"/>
</dbReference>
<dbReference type="InterPro" id="IPR050401">
    <property type="entry name" value="Cyclic_nucleotide_synthase"/>
</dbReference>
<keyword evidence="3" id="KW-0547">Nucleotide-binding</keyword>
<dbReference type="InterPro" id="IPR029787">
    <property type="entry name" value="Nucleotide_cyclase"/>
</dbReference>
<keyword evidence="10" id="KW-1185">Reference proteome</keyword>
<reference evidence="9" key="1">
    <citation type="journal article" date="2023" name="Mol. Biol. Evol.">
        <title>Third-Generation Sequencing Reveals the Adaptive Role of the Epigenome in Three Deep-Sea Polychaetes.</title>
        <authorList>
            <person name="Perez M."/>
            <person name="Aroh O."/>
            <person name="Sun Y."/>
            <person name="Lan Y."/>
            <person name="Juniper S.K."/>
            <person name="Young C.R."/>
            <person name="Angers B."/>
            <person name="Qian P.Y."/>
        </authorList>
    </citation>
    <scope>NUCLEOTIDE SEQUENCE</scope>
    <source>
        <strain evidence="9">P08H-3</strain>
    </source>
</reference>
<evidence type="ECO:0000313" key="10">
    <source>
        <dbReference type="Proteomes" id="UP001208570"/>
    </source>
</evidence>
<evidence type="ECO:0000256" key="2">
    <source>
        <dbReference type="ARBA" id="ARBA00022692"/>
    </source>
</evidence>
<keyword evidence="2 7" id="KW-0812">Transmembrane</keyword>
<proteinExistence type="predicted"/>
<evidence type="ECO:0000256" key="1">
    <source>
        <dbReference type="ARBA" id="ARBA00004370"/>
    </source>
</evidence>
<evidence type="ECO:0000256" key="6">
    <source>
        <dbReference type="ARBA" id="ARBA00023239"/>
    </source>
</evidence>
<sequence>MHPITNEIDSCVEEGDIDEVNDIRSKNWFRILVRGNVNTKLGRLIQTIKMIVSVTVPFVLFIIIIGSMIVIRMKKKEERTEARKALDFSIDLTHVVHALQKERDTSVVYAARNDNIIQTLSRQYAITDKVISGFSRVRGWKIMTSHYMFLSSADSLESHLKNHRLRVSKNRTPRGELQFYGEVIDALMNWFPKSLPTASVGSVWKMFVSLNEVIKCKNMFSLERAFGSLYFINGGFTAVDDYFDYERVQDIAINSLITSTEYSKVAKTVFTEKISGTSKMAFSVRIMRNQITSDPFGKVNNLQPSIDKFQWWYNNVTLHIDQLLDMRQKICTAILKTLDTNEDIDETFLICISFLFGVMVSSYPVVVMFLYSVTTGLHRYIILMGNRTKIMRKEQAGVDNLLYAIIPKSIAAQLKKSKNIVAECYEEATVFFSDIVDYTGICSKSRTIEIVYMLDDIYSCFDEVIRSHDVYKVTTIGDSYMMVSGIPERNGRRHATEMCSLALDIAERVSRLVIPHMLDRKLELRIGIHTGPVTAGILVGHRPRYHLFGNTVKIASQMESTGLRNRIQISDTTRKYLEEEGGFVCEEKEEQVDGMTTHWLIGKNDIDIERLQSDSVDQFNHNEKI</sequence>
<dbReference type="GO" id="GO:0001653">
    <property type="term" value="F:peptide receptor activity"/>
    <property type="evidence" value="ECO:0007669"/>
    <property type="project" value="TreeGrafter"/>
</dbReference>
<name>A0AAD9NJD9_9ANNE</name>
<dbReference type="CDD" id="cd07302">
    <property type="entry name" value="CHD"/>
    <property type="match status" value="1"/>
</dbReference>
<dbReference type="Pfam" id="PF08376">
    <property type="entry name" value="NIT"/>
    <property type="match status" value="1"/>
</dbReference>
<dbReference type="AlphaFoldDB" id="A0AAD9NJD9"/>
<evidence type="ECO:0000256" key="3">
    <source>
        <dbReference type="ARBA" id="ARBA00022741"/>
    </source>
</evidence>
<dbReference type="GO" id="GO:0005886">
    <property type="term" value="C:plasma membrane"/>
    <property type="evidence" value="ECO:0007669"/>
    <property type="project" value="TreeGrafter"/>
</dbReference>
<evidence type="ECO:0000256" key="5">
    <source>
        <dbReference type="ARBA" id="ARBA00023136"/>
    </source>
</evidence>
<evidence type="ECO:0000259" key="8">
    <source>
        <dbReference type="PROSITE" id="PS50125"/>
    </source>
</evidence>
<evidence type="ECO:0000313" key="9">
    <source>
        <dbReference type="EMBL" id="KAK2169344.1"/>
    </source>
</evidence>
<dbReference type="Pfam" id="PF00211">
    <property type="entry name" value="Guanylate_cyc"/>
    <property type="match status" value="1"/>
</dbReference>